<evidence type="ECO:0000313" key="9">
    <source>
        <dbReference type="EMBL" id="GCC43208.1"/>
    </source>
</evidence>
<keyword evidence="7" id="KW-0137">Centromere</keyword>
<evidence type="ECO:0000256" key="8">
    <source>
        <dbReference type="SAM" id="SignalP"/>
    </source>
</evidence>
<dbReference type="GO" id="GO:0051382">
    <property type="term" value="P:kinetochore assembly"/>
    <property type="evidence" value="ECO:0007669"/>
    <property type="project" value="InterPro"/>
</dbReference>
<evidence type="ECO:0000313" key="10">
    <source>
        <dbReference type="Proteomes" id="UP000287033"/>
    </source>
</evidence>
<evidence type="ECO:0000256" key="4">
    <source>
        <dbReference type="ARBA" id="ARBA00022454"/>
    </source>
</evidence>
<accession>A0A401TKP7</accession>
<protein>
    <recommendedName>
        <fullName evidence="11">Centromere protein K</fullName>
    </recommendedName>
</protein>
<dbReference type="OMA" id="AMKSPHD"/>
<evidence type="ECO:0000256" key="1">
    <source>
        <dbReference type="ARBA" id="ARBA00004123"/>
    </source>
</evidence>
<evidence type="ECO:0000256" key="3">
    <source>
        <dbReference type="ARBA" id="ARBA00005795"/>
    </source>
</evidence>
<comment type="similarity">
    <text evidence="3">Belongs to the CENP-K/MCM22 family.</text>
</comment>
<evidence type="ECO:0000256" key="6">
    <source>
        <dbReference type="ARBA" id="ARBA00023242"/>
    </source>
</evidence>
<dbReference type="GO" id="GO:0000775">
    <property type="term" value="C:chromosome, centromeric region"/>
    <property type="evidence" value="ECO:0007669"/>
    <property type="project" value="UniProtKB-SubCell"/>
</dbReference>
<comment type="caution">
    <text evidence="9">The sequence shown here is derived from an EMBL/GenBank/DDBJ whole genome shotgun (WGS) entry which is preliminary data.</text>
</comment>
<sequence length="74" mass="8531">LALIRSCLCLSAPLSLSLSLCQLLITKAMKSPHDPYLELDDTFWPPFLEALLRYGVVLRHPDDPHRIRLEEFNQ</sequence>
<proteinExistence type="inferred from homology"/>
<dbReference type="EMBL" id="BEZZ01092158">
    <property type="protein sequence ID" value="GCC43208.1"/>
    <property type="molecule type" value="Genomic_DNA"/>
</dbReference>
<gene>
    <name evidence="9" type="ORF">chiPu_0026996</name>
</gene>
<dbReference type="AlphaFoldDB" id="A0A401TKP7"/>
<dbReference type="OrthoDB" id="9445768at2759"/>
<evidence type="ECO:0000256" key="2">
    <source>
        <dbReference type="ARBA" id="ARBA00004584"/>
    </source>
</evidence>
<feature type="non-terminal residue" evidence="9">
    <location>
        <position position="1"/>
    </location>
</feature>
<dbReference type="PANTHER" id="PTHR14401:SF6">
    <property type="entry name" value="CENTROMERE PROTEIN K"/>
    <property type="match status" value="1"/>
</dbReference>
<evidence type="ECO:0008006" key="11">
    <source>
        <dbReference type="Google" id="ProtNLM"/>
    </source>
</evidence>
<name>A0A401TKP7_CHIPU</name>
<reference evidence="9 10" key="1">
    <citation type="journal article" date="2018" name="Nat. Ecol. Evol.">
        <title>Shark genomes provide insights into elasmobranch evolution and the origin of vertebrates.</title>
        <authorList>
            <person name="Hara Y"/>
            <person name="Yamaguchi K"/>
            <person name="Onimaru K"/>
            <person name="Kadota M"/>
            <person name="Koyanagi M"/>
            <person name="Keeley SD"/>
            <person name="Tatsumi K"/>
            <person name="Tanaka K"/>
            <person name="Motone F"/>
            <person name="Kageyama Y"/>
            <person name="Nozu R"/>
            <person name="Adachi N"/>
            <person name="Nishimura O"/>
            <person name="Nakagawa R"/>
            <person name="Tanegashima C"/>
            <person name="Kiyatake I"/>
            <person name="Matsumoto R"/>
            <person name="Murakumo K"/>
            <person name="Nishida K"/>
            <person name="Terakita A"/>
            <person name="Kuratani S"/>
            <person name="Sato K"/>
            <person name="Hyodo S Kuraku.S."/>
        </authorList>
    </citation>
    <scope>NUCLEOTIDE SEQUENCE [LARGE SCALE GENOMIC DNA]</scope>
</reference>
<keyword evidence="8" id="KW-0732">Signal</keyword>
<evidence type="ECO:0000256" key="7">
    <source>
        <dbReference type="ARBA" id="ARBA00023328"/>
    </source>
</evidence>
<dbReference type="GO" id="GO:0000070">
    <property type="term" value="P:mitotic sister chromatid segregation"/>
    <property type="evidence" value="ECO:0007669"/>
    <property type="project" value="TreeGrafter"/>
</dbReference>
<keyword evidence="4" id="KW-0158">Chromosome</keyword>
<dbReference type="InterPro" id="IPR020993">
    <property type="entry name" value="Centromere_CenpK"/>
</dbReference>
<evidence type="ECO:0000256" key="5">
    <source>
        <dbReference type="ARBA" id="ARBA00023054"/>
    </source>
</evidence>
<dbReference type="STRING" id="137246.A0A401TKP7"/>
<dbReference type="GO" id="GO:0005634">
    <property type="term" value="C:nucleus"/>
    <property type="evidence" value="ECO:0007669"/>
    <property type="project" value="UniProtKB-SubCell"/>
</dbReference>
<dbReference type="Pfam" id="PF11802">
    <property type="entry name" value="CENP-K"/>
    <property type="match status" value="1"/>
</dbReference>
<keyword evidence="5" id="KW-0175">Coiled coil</keyword>
<organism evidence="9 10">
    <name type="scientific">Chiloscyllium punctatum</name>
    <name type="common">Brownbanded bambooshark</name>
    <name type="synonym">Hemiscyllium punctatum</name>
    <dbReference type="NCBI Taxonomy" id="137246"/>
    <lineage>
        <taxon>Eukaryota</taxon>
        <taxon>Metazoa</taxon>
        <taxon>Chordata</taxon>
        <taxon>Craniata</taxon>
        <taxon>Vertebrata</taxon>
        <taxon>Chondrichthyes</taxon>
        <taxon>Elasmobranchii</taxon>
        <taxon>Galeomorphii</taxon>
        <taxon>Galeoidea</taxon>
        <taxon>Orectolobiformes</taxon>
        <taxon>Hemiscylliidae</taxon>
        <taxon>Chiloscyllium</taxon>
    </lineage>
</organism>
<keyword evidence="10" id="KW-1185">Reference proteome</keyword>
<keyword evidence="6" id="KW-0539">Nucleus</keyword>
<feature type="signal peptide" evidence="8">
    <location>
        <begin position="1"/>
        <end position="17"/>
    </location>
</feature>
<dbReference type="Proteomes" id="UP000287033">
    <property type="component" value="Unassembled WGS sequence"/>
</dbReference>
<feature type="chain" id="PRO_5019173935" description="Centromere protein K" evidence="8">
    <location>
        <begin position="18"/>
        <end position="74"/>
    </location>
</feature>
<dbReference type="PANTHER" id="PTHR14401">
    <property type="entry name" value="CENTROMERE PROTEIN K"/>
    <property type="match status" value="1"/>
</dbReference>
<comment type="subcellular location">
    <subcellularLocation>
        <location evidence="2">Chromosome</location>
        <location evidence="2">Centromere</location>
    </subcellularLocation>
    <subcellularLocation>
        <location evidence="1">Nucleus</location>
    </subcellularLocation>
</comment>